<dbReference type="SUPFAM" id="SSF56935">
    <property type="entry name" value="Porins"/>
    <property type="match status" value="1"/>
</dbReference>
<dbReference type="InterPro" id="IPR010917">
    <property type="entry name" value="TonB_rcpt_CS"/>
</dbReference>
<dbReference type="InterPro" id="IPR000531">
    <property type="entry name" value="Beta-barrel_TonB"/>
</dbReference>
<keyword evidence="5" id="KW-0732">Signal</keyword>
<dbReference type="PANTHER" id="PTHR30069">
    <property type="entry name" value="TONB-DEPENDENT OUTER MEMBRANE RECEPTOR"/>
    <property type="match status" value="1"/>
</dbReference>
<dbReference type="Gene3D" id="2.40.170.20">
    <property type="entry name" value="TonB-dependent receptor, beta-barrel domain"/>
    <property type="match status" value="1"/>
</dbReference>
<evidence type="ECO:0000259" key="13">
    <source>
        <dbReference type="Pfam" id="PF00593"/>
    </source>
</evidence>
<dbReference type="Pfam" id="PF00593">
    <property type="entry name" value="TonB_dep_Rec_b-barrel"/>
    <property type="match status" value="1"/>
</dbReference>
<dbReference type="InterPro" id="IPR039426">
    <property type="entry name" value="TonB-dep_rcpt-like"/>
</dbReference>
<gene>
    <name evidence="15" type="ORF">FHR21_003353</name>
</gene>
<proteinExistence type="inferred from homology"/>
<dbReference type="CDD" id="cd01347">
    <property type="entry name" value="ligand_gated_channel"/>
    <property type="match status" value="1"/>
</dbReference>
<dbReference type="PANTHER" id="PTHR30069:SF53">
    <property type="entry name" value="COLICIN I RECEPTOR-RELATED"/>
    <property type="match status" value="1"/>
</dbReference>
<dbReference type="Gene3D" id="2.170.130.10">
    <property type="entry name" value="TonB-dependent receptor, plug domain"/>
    <property type="match status" value="1"/>
</dbReference>
<keyword evidence="6" id="KW-0406">Ion transport</keyword>
<feature type="short sequence motif" description="TonB C-terminal box" evidence="11">
    <location>
        <begin position="671"/>
        <end position="688"/>
    </location>
</feature>
<evidence type="ECO:0000256" key="2">
    <source>
        <dbReference type="ARBA" id="ARBA00022448"/>
    </source>
</evidence>
<dbReference type="EMBL" id="JACIJH010000013">
    <property type="protein sequence ID" value="MBB5707983.1"/>
    <property type="molecule type" value="Genomic_DNA"/>
</dbReference>
<keyword evidence="4 10" id="KW-0812">Transmembrane</keyword>
<reference evidence="15 16" key="1">
    <citation type="submission" date="2020-08" db="EMBL/GenBank/DDBJ databases">
        <title>Genomic Encyclopedia of Type Strains, Phase IV (KMG-IV): sequencing the most valuable type-strain genomes for metagenomic binning, comparative biology and taxonomic classification.</title>
        <authorList>
            <person name="Goeker M."/>
        </authorList>
    </citation>
    <scope>NUCLEOTIDE SEQUENCE [LARGE SCALE GENOMIC DNA]</scope>
    <source>
        <strain evidence="15 16">DSM 27163</strain>
    </source>
</reference>
<sequence length="688" mass="74086">MNPNDDNGGRAPARADVVRPWTNRIDPAGSGLVYGVIMFEHCFRSSLSLVALAAAFPAWAEAPDMVHAIADDDSGIVVTATRSAVALDEVPSSITVLDKAAIDRSQDIGVTEILLRTPGITVSRNGGYGTATSLRIRGAEPDHAVVVIDGVKLNDPSAAGGGYNFAHLLVGDIERIEILRGPQSTLWGSQAIGGVVNIVTAIPEKPLEGSFDIEAGSRNTVSARAAVGGRTGLLSWRLGGQSFTTDGISAIAPAFGGGERDGYRNRSVTGRAELALAPNLSVEVRGYYSTARVDLDSTGGDTPDYALNEEFVSYASANLDLLDGRFRNRISYSYTNTDRTNYGPLRARPVSLQAMGENRRWEYQGNIDITRGVSAVFGFENERSRFRSRSPSGSLATPLPDFTIGKADVTSLYGQLSIEPLDGLTINGGIRQDDHDRFGGRTLFAAGGVWRLPIGTVLRASYGEGFKAPTLYQMFSEYGNVALDPEEAHGWEAGVEQQFLGRALTVGATWFDRITTGQIIFNACSPTTPNPLCFVPGDSARRSGYYSNVARGEAHGIEAAAALTLGALTLDGNYGWIVAEDRSPGATNFGRDLPRRPRHAANASVRYALPFGFDVGAALRWSGKSFDNASNSLVLGDYTLIDLRAELRLSENIRFFARAENIFDEHYRTAYRYGTLGRSIYAGFRGRF</sequence>
<evidence type="ECO:0000259" key="14">
    <source>
        <dbReference type="Pfam" id="PF07715"/>
    </source>
</evidence>
<evidence type="ECO:0000256" key="12">
    <source>
        <dbReference type="RuleBase" id="RU003357"/>
    </source>
</evidence>
<evidence type="ECO:0000313" key="16">
    <source>
        <dbReference type="Proteomes" id="UP000537161"/>
    </source>
</evidence>
<evidence type="ECO:0000313" key="15">
    <source>
        <dbReference type="EMBL" id="MBB5707983.1"/>
    </source>
</evidence>
<dbReference type="InterPro" id="IPR037066">
    <property type="entry name" value="Plug_dom_sf"/>
</dbReference>
<dbReference type="PROSITE" id="PS52016">
    <property type="entry name" value="TONB_DEPENDENT_REC_3"/>
    <property type="match status" value="1"/>
</dbReference>
<keyword evidence="9 10" id="KW-0998">Cell outer membrane</keyword>
<evidence type="ECO:0000256" key="4">
    <source>
        <dbReference type="ARBA" id="ARBA00022692"/>
    </source>
</evidence>
<keyword evidence="2 10" id="KW-0813">Transport</keyword>
<keyword evidence="8 10" id="KW-0472">Membrane</keyword>
<evidence type="ECO:0000256" key="10">
    <source>
        <dbReference type="PROSITE-ProRule" id="PRU01360"/>
    </source>
</evidence>
<evidence type="ECO:0000256" key="5">
    <source>
        <dbReference type="ARBA" id="ARBA00022729"/>
    </source>
</evidence>
<feature type="domain" description="TonB-dependent receptor-like beta-barrel" evidence="13">
    <location>
        <begin position="244"/>
        <end position="662"/>
    </location>
</feature>
<evidence type="ECO:0000256" key="3">
    <source>
        <dbReference type="ARBA" id="ARBA00022452"/>
    </source>
</evidence>
<evidence type="ECO:0000256" key="8">
    <source>
        <dbReference type="ARBA" id="ARBA00023136"/>
    </source>
</evidence>
<keyword evidence="7 12" id="KW-0798">TonB box</keyword>
<accession>A0A7W9ERR6</accession>
<dbReference type="Pfam" id="PF07715">
    <property type="entry name" value="Plug"/>
    <property type="match status" value="1"/>
</dbReference>
<keyword evidence="16" id="KW-1185">Reference proteome</keyword>
<protein>
    <submittedName>
        <fullName evidence="15">Vitamin B12 transporter</fullName>
    </submittedName>
</protein>
<dbReference type="InterPro" id="IPR012910">
    <property type="entry name" value="Plug_dom"/>
</dbReference>
<evidence type="ECO:0000256" key="6">
    <source>
        <dbReference type="ARBA" id="ARBA00023065"/>
    </source>
</evidence>
<dbReference type="GO" id="GO:0006811">
    <property type="term" value="P:monoatomic ion transport"/>
    <property type="evidence" value="ECO:0007669"/>
    <property type="project" value="UniProtKB-KW"/>
</dbReference>
<dbReference type="Proteomes" id="UP000537161">
    <property type="component" value="Unassembled WGS sequence"/>
</dbReference>
<dbReference type="GO" id="GO:0015889">
    <property type="term" value="P:cobalamin transport"/>
    <property type="evidence" value="ECO:0007669"/>
    <property type="project" value="TreeGrafter"/>
</dbReference>
<comment type="caution">
    <text evidence="15">The sequence shown here is derived from an EMBL/GenBank/DDBJ whole genome shotgun (WGS) entry which is preliminary data.</text>
</comment>
<dbReference type="InterPro" id="IPR036942">
    <property type="entry name" value="Beta-barrel_TonB_sf"/>
</dbReference>
<comment type="similarity">
    <text evidence="10 12">Belongs to the TonB-dependent receptor family.</text>
</comment>
<name>A0A7W9ERR6_9SPHN</name>
<dbReference type="AlphaFoldDB" id="A0A7W9ERR6"/>
<organism evidence="15 16">
    <name type="scientific">Sphingopyxis panaciterrulae</name>
    <dbReference type="NCBI Taxonomy" id="462372"/>
    <lineage>
        <taxon>Bacteria</taxon>
        <taxon>Pseudomonadati</taxon>
        <taxon>Pseudomonadota</taxon>
        <taxon>Alphaproteobacteria</taxon>
        <taxon>Sphingomonadales</taxon>
        <taxon>Sphingomonadaceae</taxon>
        <taxon>Sphingopyxis</taxon>
    </lineage>
</organism>
<evidence type="ECO:0000256" key="9">
    <source>
        <dbReference type="ARBA" id="ARBA00023237"/>
    </source>
</evidence>
<dbReference type="PROSITE" id="PS01156">
    <property type="entry name" value="TONB_DEPENDENT_REC_2"/>
    <property type="match status" value="1"/>
</dbReference>
<evidence type="ECO:0000256" key="7">
    <source>
        <dbReference type="ARBA" id="ARBA00023077"/>
    </source>
</evidence>
<keyword evidence="3 10" id="KW-1134">Transmembrane beta strand</keyword>
<evidence type="ECO:0000256" key="1">
    <source>
        <dbReference type="ARBA" id="ARBA00004571"/>
    </source>
</evidence>
<evidence type="ECO:0000256" key="11">
    <source>
        <dbReference type="PROSITE-ProRule" id="PRU10144"/>
    </source>
</evidence>
<feature type="domain" description="TonB-dependent receptor plug" evidence="14">
    <location>
        <begin position="88"/>
        <end position="195"/>
    </location>
</feature>
<comment type="subcellular location">
    <subcellularLocation>
        <location evidence="1 10">Cell outer membrane</location>
        <topology evidence="1 10">Multi-pass membrane protein</topology>
    </subcellularLocation>
</comment>
<dbReference type="GO" id="GO:0009279">
    <property type="term" value="C:cell outer membrane"/>
    <property type="evidence" value="ECO:0007669"/>
    <property type="project" value="UniProtKB-SubCell"/>
</dbReference>